<protein>
    <recommendedName>
        <fullName evidence="3">Protein kinase domain-containing protein</fullName>
    </recommendedName>
</protein>
<organism evidence="4 5">
    <name type="scientific">Juglans regia</name>
    <name type="common">English walnut</name>
    <dbReference type="NCBI Taxonomy" id="51240"/>
    <lineage>
        <taxon>Eukaryota</taxon>
        <taxon>Viridiplantae</taxon>
        <taxon>Streptophyta</taxon>
        <taxon>Embryophyta</taxon>
        <taxon>Tracheophyta</taxon>
        <taxon>Spermatophyta</taxon>
        <taxon>Magnoliopsida</taxon>
        <taxon>eudicotyledons</taxon>
        <taxon>Gunneridae</taxon>
        <taxon>Pentapetalae</taxon>
        <taxon>rosids</taxon>
        <taxon>fabids</taxon>
        <taxon>Fagales</taxon>
        <taxon>Juglandaceae</taxon>
        <taxon>Juglans</taxon>
    </lineage>
</organism>
<dbReference type="PROSITE" id="PS50011">
    <property type="entry name" value="PROTEIN_KINASE_DOM"/>
    <property type="match status" value="1"/>
</dbReference>
<dbReference type="SUPFAM" id="SSF56112">
    <property type="entry name" value="Protein kinase-like (PK-like)"/>
    <property type="match status" value="1"/>
</dbReference>
<dbReference type="Gene3D" id="1.10.510.10">
    <property type="entry name" value="Transferase(Phosphotransferase) domain 1"/>
    <property type="match status" value="1"/>
</dbReference>
<reference evidence="4" key="1">
    <citation type="submission" date="2015-10" db="EMBL/GenBank/DDBJ databases">
        <authorList>
            <person name="Martinez-Garcia P.J."/>
            <person name="Crepeau M.W."/>
            <person name="Puiu D."/>
            <person name="Gonzalez-Ibeas D."/>
            <person name="Whalen J."/>
            <person name="Stevens K."/>
            <person name="Paul R."/>
            <person name="Butterfield T."/>
            <person name="Britton M."/>
            <person name="Reagan R."/>
            <person name="Chakraborty S."/>
            <person name="Walawage S.L."/>
            <person name="Vasquez-Gross H.A."/>
            <person name="Cardeno C."/>
            <person name="Famula R."/>
            <person name="Pratt K."/>
            <person name="Kuruganti S."/>
            <person name="Aradhya M.K."/>
            <person name="Leslie C.A."/>
            <person name="Dandekar A.M."/>
            <person name="Salzberg S.L."/>
            <person name="Wegrzyn J.L."/>
            <person name="Langley C.H."/>
            <person name="Neale D.B."/>
        </authorList>
    </citation>
    <scope>NUCLEOTIDE SEQUENCE</scope>
    <source>
        <tissue evidence="4">Leaves</tissue>
    </source>
</reference>
<accession>A0A834CU39</accession>
<evidence type="ECO:0000256" key="2">
    <source>
        <dbReference type="ARBA" id="ARBA00022840"/>
    </source>
</evidence>
<dbReference type="GO" id="GO:0004672">
    <property type="term" value="F:protein kinase activity"/>
    <property type="evidence" value="ECO:0007669"/>
    <property type="project" value="InterPro"/>
</dbReference>
<evidence type="ECO:0000256" key="1">
    <source>
        <dbReference type="ARBA" id="ARBA00022741"/>
    </source>
</evidence>
<gene>
    <name evidence="4" type="ORF">F2P56_011362</name>
</gene>
<proteinExistence type="predicted"/>
<dbReference type="FunFam" id="3.30.200.20:FF:000521">
    <property type="entry name" value="Protein kinase superfamily protein"/>
    <property type="match status" value="1"/>
</dbReference>
<evidence type="ECO:0000313" key="5">
    <source>
        <dbReference type="Proteomes" id="UP000619265"/>
    </source>
</evidence>
<name>A0A834CU39_JUGRE</name>
<keyword evidence="1" id="KW-0547">Nucleotide-binding</keyword>
<dbReference type="InterPro" id="IPR011009">
    <property type="entry name" value="Kinase-like_dom_sf"/>
</dbReference>
<dbReference type="InterPro" id="IPR001245">
    <property type="entry name" value="Ser-Thr/Tyr_kinase_cat_dom"/>
</dbReference>
<dbReference type="PANTHER" id="PTHR27001:SF20">
    <property type="entry name" value="PROTEIN KINASE SUPERFAMILY PROTEIN"/>
    <property type="match status" value="1"/>
</dbReference>
<evidence type="ECO:0000259" key="3">
    <source>
        <dbReference type="PROSITE" id="PS50011"/>
    </source>
</evidence>
<reference evidence="4" key="2">
    <citation type="submission" date="2020-03" db="EMBL/GenBank/DDBJ databases">
        <title>Walnut 2.0.</title>
        <authorList>
            <person name="Marrano A."/>
            <person name="Britton M."/>
            <person name="Zimin A.V."/>
            <person name="Zaini P.A."/>
            <person name="Workman R."/>
            <person name="Puiu D."/>
            <person name="Bianco L."/>
            <person name="Allen B.J."/>
            <person name="Troggio M."/>
            <person name="Leslie C.A."/>
            <person name="Timp W."/>
            <person name="Dendekar A."/>
            <person name="Salzberg S.L."/>
            <person name="Neale D.B."/>
        </authorList>
    </citation>
    <scope>NUCLEOTIDE SEQUENCE</scope>
    <source>
        <tissue evidence="4">Leaves</tissue>
    </source>
</reference>
<dbReference type="EMBL" id="LIHL02000005">
    <property type="protein sequence ID" value="KAF5470874.1"/>
    <property type="molecule type" value="Genomic_DNA"/>
</dbReference>
<evidence type="ECO:0000313" key="4">
    <source>
        <dbReference type="EMBL" id="KAF5470874.1"/>
    </source>
</evidence>
<sequence>MGMDRLIRRFRLHLLAWLHKSRHVLIPGPILFVRYFSYKDIKKATDGFHRIIYTDSHRTAYKAKFQDGGVALVKEVRGFNQGKDVFYRELQLLGRLHHRHLLQLRGFSTGQKRLLVFDNVENGSLKEHLSDPLKTPLNWRTRLQIAIGVAAALNI</sequence>
<dbReference type="PANTHER" id="PTHR27001">
    <property type="entry name" value="OS01G0253100 PROTEIN"/>
    <property type="match status" value="1"/>
</dbReference>
<dbReference type="GO" id="GO:0005524">
    <property type="term" value="F:ATP binding"/>
    <property type="evidence" value="ECO:0007669"/>
    <property type="project" value="UniProtKB-KW"/>
</dbReference>
<dbReference type="Pfam" id="PF07714">
    <property type="entry name" value="PK_Tyr_Ser-Thr"/>
    <property type="match status" value="1"/>
</dbReference>
<keyword evidence="2" id="KW-0067">ATP-binding</keyword>
<dbReference type="Gramene" id="Jr05_11650_p1">
    <property type="protein sequence ID" value="cds.Jr05_11650_p1"/>
    <property type="gene ID" value="Jr05_11650"/>
</dbReference>
<dbReference type="AlphaFoldDB" id="A0A834CU39"/>
<dbReference type="InterPro" id="IPR000719">
    <property type="entry name" value="Prot_kinase_dom"/>
</dbReference>
<feature type="domain" description="Protein kinase" evidence="3">
    <location>
        <begin position="38"/>
        <end position="155"/>
    </location>
</feature>
<dbReference type="Proteomes" id="UP000619265">
    <property type="component" value="Unassembled WGS sequence"/>
</dbReference>
<comment type="caution">
    <text evidence="4">The sequence shown here is derived from an EMBL/GenBank/DDBJ whole genome shotgun (WGS) entry which is preliminary data.</text>
</comment>